<feature type="transmembrane region" description="Helical" evidence="1">
    <location>
        <begin position="70"/>
        <end position="86"/>
    </location>
</feature>
<dbReference type="RefSeq" id="WP_189767540.1">
    <property type="nucleotide sequence ID" value="NZ_BNCK01000002.1"/>
</dbReference>
<keyword evidence="1" id="KW-0812">Transmembrane</keyword>
<name>A0A919BEF4_9GAMM</name>
<dbReference type="AlphaFoldDB" id="A0A919BEF4"/>
<reference evidence="2" key="1">
    <citation type="journal article" date="2014" name="Int. J. Syst. Evol. Microbiol.">
        <title>Complete genome sequence of Corynebacterium casei LMG S-19264T (=DSM 44701T), isolated from a smear-ripened cheese.</title>
        <authorList>
            <consortium name="US DOE Joint Genome Institute (JGI-PGF)"/>
            <person name="Walter F."/>
            <person name="Albersmeier A."/>
            <person name="Kalinowski J."/>
            <person name="Ruckert C."/>
        </authorList>
    </citation>
    <scope>NUCLEOTIDE SEQUENCE</scope>
    <source>
        <strain evidence="2">KCTC 42731</strain>
    </source>
</reference>
<protein>
    <recommendedName>
        <fullName evidence="4">VanZ-like domain-containing protein</fullName>
    </recommendedName>
</protein>
<evidence type="ECO:0000256" key="1">
    <source>
        <dbReference type="SAM" id="Phobius"/>
    </source>
</evidence>
<dbReference type="NCBIfam" id="NF037970">
    <property type="entry name" value="vanZ_1"/>
    <property type="match status" value="1"/>
</dbReference>
<keyword evidence="3" id="KW-1185">Reference proteome</keyword>
<evidence type="ECO:0000313" key="3">
    <source>
        <dbReference type="Proteomes" id="UP000623842"/>
    </source>
</evidence>
<organism evidence="2 3">
    <name type="scientific">Thalassotalea marina</name>
    <dbReference type="NCBI Taxonomy" id="1673741"/>
    <lineage>
        <taxon>Bacteria</taxon>
        <taxon>Pseudomonadati</taxon>
        <taxon>Pseudomonadota</taxon>
        <taxon>Gammaproteobacteria</taxon>
        <taxon>Alteromonadales</taxon>
        <taxon>Colwelliaceae</taxon>
        <taxon>Thalassotalea</taxon>
    </lineage>
</organism>
<keyword evidence="1" id="KW-1133">Transmembrane helix</keyword>
<reference evidence="2" key="2">
    <citation type="submission" date="2020-09" db="EMBL/GenBank/DDBJ databases">
        <authorList>
            <person name="Sun Q."/>
            <person name="Kim S."/>
        </authorList>
    </citation>
    <scope>NUCLEOTIDE SEQUENCE</scope>
    <source>
        <strain evidence="2">KCTC 42731</strain>
    </source>
</reference>
<proteinExistence type="predicted"/>
<dbReference type="EMBL" id="BNCK01000002">
    <property type="protein sequence ID" value="GHF83206.1"/>
    <property type="molecule type" value="Genomic_DNA"/>
</dbReference>
<sequence length="95" mass="11015">MSHDLQRIIFRGTQIDSIGHMVGFFGLTWFLHGILKYPLIPLSICLIFYAALTEIGQWYLGFRNPEMSDFIADVVGITVFIALKWLKVMYFPKRS</sequence>
<keyword evidence="1" id="KW-0472">Membrane</keyword>
<accession>A0A919BEF4</accession>
<evidence type="ECO:0000313" key="2">
    <source>
        <dbReference type="EMBL" id="GHF83206.1"/>
    </source>
</evidence>
<feature type="transmembrane region" description="Helical" evidence="1">
    <location>
        <begin position="21"/>
        <end position="50"/>
    </location>
</feature>
<dbReference type="Proteomes" id="UP000623842">
    <property type="component" value="Unassembled WGS sequence"/>
</dbReference>
<evidence type="ECO:0008006" key="4">
    <source>
        <dbReference type="Google" id="ProtNLM"/>
    </source>
</evidence>
<comment type="caution">
    <text evidence="2">The sequence shown here is derived from an EMBL/GenBank/DDBJ whole genome shotgun (WGS) entry which is preliminary data.</text>
</comment>
<gene>
    <name evidence="2" type="ORF">GCM10017161_08110</name>
</gene>